<evidence type="ECO:0008006" key="3">
    <source>
        <dbReference type="Google" id="ProtNLM"/>
    </source>
</evidence>
<evidence type="ECO:0000313" key="1">
    <source>
        <dbReference type="EMBL" id="SHI88640.1"/>
    </source>
</evidence>
<accession>A0A1M6ETF2</accession>
<dbReference type="EMBL" id="FQZM01000014">
    <property type="protein sequence ID" value="SHI88640.1"/>
    <property type="molecule type" value="Genomic_DNA"/>
</dbReference>
<dbReference type="OrthoDB" id="573782at2"/>
<proteinExistence type="predicted"/>
<reference evidence="2" key="1">
    <citation type="submission" date="2016-11" db="EMBL/GenBank/DDBJ databases">
        <authorList>
            <person name="Varghese N."/>
            <person name="Submissions S."/>
        </authorList>
    </citation>
    <scope>NUCLEOTIDE SEQUENCE [LARGE SCALE GENOMIC DNA]</scope>
    <source>
        <strain evidence="2">DSM 16057</strain>
    </source>
</reference>
<dbReference type="RefSeq" id="WP_131821468.1">
    <property type="nucleotide sequence ID" value="NZ_FQZM01000014.1"/>
</dbReference>
<dbReference type="Proteomes" id="UP000184529">
    <property type="component" value="Unassembled WGS sequence"/>
</dbReference>
<dbReference type="STRING" id="1121432.SAMN02745219_01269"/>
<gene>
    <name evidence="1" type="ORF">SAMN02745219_01269</name>
</gene>
<sequence>MWIAVDVDNTVANTNLELVRRFSVPLNKYPAPLPPGFFSTQEGLKLLQRAEPFPRAAETLKTLADLGYRIAYISSRPGDALFLTVRWLQKHGFPADQVLCGLDRQGKAEVATQELQAVAVFEDDPVLAAALLNKVPALWLKDWPYNRKLPAGKGARWNAERVIRFRAWSEVEKAVVTSNPDLAALIGKKGE</sequence>
<dbReference type="InterPro" id="IPR036412">
    <property type="entry name" value="HAD-like_sf"/>
</dbReference>
<evidence type="ECO:0000313" key="2">
    <source>
        <dbReference type="Proteomes" id="UP000184529"/>
    </source>
</evidence>
<dbReference type="SUPFAM" id="SSF56784">
    <property type="entry name" value="HAD-like"/>
    <property type="match status" value="1"/>
</dbReference>
<dbReference type="AlphaFoldDB" id="A0A1M6ETF2"/>
<dbReference type="Pfam" id="PF24694">
    <property type="entry name" value="LNS2_PITM1-3"/>
    <property type="match status" value="1"/>
</dbReference>
<protein>
    <recommendedName>
        <fullName evidence="3">Nucleotidase</fullName>
    </recommendedName>
</protein>
<name>A0A1M6ETF2_9FIRM</name>
<keyword evidence="2" id="KW-1185">Reference proteome</keyword>
<organism evidence="1 2">
    <name type="scientific">Desulfofundulus thermosubterraneus DSM 16057</name>
    <dbReference type="NCBI Taxonomy" id="1121432"/>
    <lineage>
        <taxon>Bacteria</taxon>
        <taxon>Bacillati</taxon>
        <taxon>Bacillota</taxon>
        <taxon>Clostridia</taxon>
        <taxon>Eubacteriales</taxon>
        <taxon>Peptococcaceae</taxon>
        <taxon>Desulfofundulus</taxon>
    </lineage>
</organism>
<dbReference type="InterPro" id="IPR023214">
    <property type="entry name" value="HAD_sf"/>
</dbReference>
<dbReference type="Gene3D" id="3.40.50.1000">
    <property type="entry name" value="HAD superfamily/HAD-like"/>
    <property type="match status" value="1"/>
</dbReference>